<sequence>CVFCCLAARSLAQLFSTLPSALPLTAENSLCTSVTLDTMNDPILIKIAQSTFSCLTVFLLRCLKHDGTSGFSSALSVLPSLKIKMHWVERAVVKGAGGVGRSSHQISLII</sequence>
<dbReference type="AlphaFoldDB" id="A0A667ZKA7"/>
<organism evidence="1 2">
    <name type="scientific">Myripristis murdjan</name>
    <name type="common">pinecone soldierfish</name>
    <dbReference type="NCBI Taxonomy" id="586833"/>
    <lineage>
        <taxon>Eukaryota</taxon>
        <taxon>Metazoa</taxon>
        <taxon>Chordata</taxon>
        <taxon>Craniata</taxon>
        <taxon>Vertebrata</taxon>
        <taxon>Euteleostomi</taxon>
        <taxon>Actinopterygii</taxon>
        <taxon>Neopterygii</taxon>
        <taxon>Teleostei</taxon>
        <taxon>Neoteleostei</taxon>
        <taxon>Acanthomorphata</taxon>
        <taxon>Holocentriformes</taxon>
        <taxon>Holocentridae</taxon>
        <taxon>Myripristis</taxon>
    </lineage>
</organism>
<accession>A0A667ZKA7</accession>
<reference evidence="1" key="1">
    <citation type="submission" date="2019-06" db="EMBL/GenBank/DDBJ databases">
        <authorList>
            <consortium name="Wellcome Sanger Institute Data Sharing"/>
        </authorList>
    </citation>
    <scope>NUCLEOTIDE SEQUENCE [LARGE SCALE GENOMIC DNA]</scope>
</reference>
<evidence type="ECO:0000313" key="2">
    <source>
        <dbReference type="Proteomes" id="UP000472263"/>
    </source>
</evidence>
<dbReference type="Ensembl" id="ENSMMDT00005034011.1">
    <property type="protein sequence ID" value="ENSMMDP00005033271.1"/>
    <property type="gene ID" value="ENSMMDG00005015659.1"/>
</dbReference>
<dbReference type="Proteomes" id="UP000472263">
    <property type="component" value="Chromosome 16"/>
</dbReference>
<name>A0A667ZKA7_9TELE</name>
<dbReference type="InParanoid" id="A0A667ZKA7"/>
<reference evidence="1" key="3">
    <citation type="submission" date="2025-09" db="UniProtKB">
        <authorList>
            <consortium name="Ensembl"/>
        </authorList>
    </citation>
    <scope>IDENTIFICATION</scope>
</reference>
<proteinExistence type="predicted"/>
<keyword evidence="2" id="KW-1185">Reference proteome</keyword>
<reference evidence="1" key="2">
    <citation type="submission" date="2025-08" db="UniProtKB">
        <authorList>
            <consortium name="Ensembl"/>
        </authorList>
    </citation>
    <scope>IDENTIFICATION</scope>
</reference>
<evidence type="ECO:0000313" key="1">
    <source>
        <dbReference type="Ensembl" id="ENSMMDP00005033271.1"/>
    </source>
</evidence>
<protein>
    <submittedName>
        <fullName evidence="1">Uncharacterized protein</fullName>
    </submittedName>
</protein>